<name>A0A085WB40_9BACT</name>
<dbReference type="Gene3D" id="3.40.50.1260">
    <property type="entry name" value="Phosphoglycerate kinase, N-terminal domain"/>
    <property type="match status" value="2"/>
</dbReference>
<keyword evidence="11 12" id="KW-0324">Glycolysis</keyword>
<dbReference type="FunFam" id="3.40.50.1260:FF:000003">
    <property type="entry name" value="Phosphoglycerate kinase"/>
    <property type="match status" value="1"/>
</dbReference>
<evidence type="ECO:0000256" key="11">
    <source>
        <dbReference type="ARBA" id="ARBA00023152"/>
    </source>
</evidence>
<evidence type="ECO:0000256" key="14">
    <source>
        <dbReference type="PIRSR" id="PIRSR000724-2"/>
    </source>
</evidence>
<comment type="similarity">
    <text evidence="3 12 15">Belongs to the phosphoglycerate kinase family.</text>
</comment>
<evidence type="ECO:0000256" key="15">
    <source>
        <dbReference type="RuleBase" id="RU000532"/>
    </source>
</evidence>
<dbReference type="EMBL" id="JMCB01000013">
    <property type="protein sequence ID" value="KFE64903.1"/>
    <property type="molecule type" value="Genomic_DNA"/>
</dbReference>
<evidence type="ECO:0000256" key="9">
    <source>
        <dbReference type="ARBA" id="ARBA00022777"/>
    </source>
</evidence>
<feature type="binding site" evidence="13">
    <location>
        <position position="119"/>
    </location>
    <ligand>
        <name>(2R)-3-phosphoglycerate</name>
        <dbReference type="ChEBI" id="CHEBI:58272"/>
    </ligand>
</feature>
<keyword evidence="8 12" id="KW-0547">Nucleotide-binding</keyword>
<reference evidence="16 17" key="1">
    <citation type="submission" date="2014-04" db="EMBL/GenBank/DDBJ databases">
        <title>Genome assembly of Hyalangium minutum DSM 14724.</title>
        <authorList>
            <person name="Sharma G."/>
            <person name="Subramanian S."/>
        </authorList>
    </citation>
    <scope>NUCLEOTIDE SEQUENCE [LARGE SCALE GENOMIC DNA]</scope>
    <source>
        <strain evidence="16 17">DSM 14724</strain>
    </source>
</reference>
<evidence type="ECO:0000256" key="7">
    <source>
        <dbReference type="ARBA" id="ARBA00022679"/>
    </source>
</evidence>
<dbReference type="RefSeq" id="WP_044193874.1">
    <property type="nucleotide sequence ID" value="NZ_JMCB01000013.1"/>
</dbReference>
<evidence type="ECO:0000256" key="8">
    <source>
        <dbReference type="ARBA" id="ARBA00022741"/>
    </source>
</evidence>
<comment type="caution">
    <text evidence="16">The sequence shown here is derived from an EMBL/GenBank/DDBJ whole genome shotgun (WGS) entry which is preliminary data.</text>
</comment>
<feature type="binding site" evidence="12 13">
    <location>
        <begin position="58"/>
        <end position="61"/>
    </location>
    <ligand>
        <name>substrate</name>
    </ligand>
</feature>
<dbReference type="Proteomes" id="UP000028725">
    <property type="component" value="Unassembled WGS sequence"/>
</dbReference>
<evidence type="ECO:0000256" key="13">
    <source>
        <dbReference type="PIRSR" id="PIRSR000724-1"/>
    </source>
</evidence>
<dbReference type="HAMAP" id="MF_00145">
    <property type="entry name" value="Phosphoglyc_kinase"/>
    <property type="match status" value="1"/>
</dbReference>
<evidence type="ECO:0000313" key="16">
    <source>
        <dbReference type="EMBL" id="KFE64903.1"/>
    </source>
</evidence>
<dbReference type="GO" id="GO:0005524">
    <property type="term" value="F:ATP binding"/>
    <property type="evidence" value="ECO:0007669"/>
    <property type="project" value="UniProtKB-KW"/>
</dbReference>
<comment type="subunit">
    <text evidence="4 12">Monomer.</text>
</comment>
<keyword evidence="12" id="KW-0963">Cytoplasm</keyword>
<dbReference type="InterPro" id="IPR015911">
    <property type="entry name" value="Phosphoglycerate_kinase_CS"/>
</dbReference>
<feature type="binding site" evidence="12 13">
    <location>
        <begin position="20"/>
        <end position="22"/>
    </location>
    <ligand>
        <name>substrate</name>
    </ligand>
</feature>
<dbReference type="CDD" id="cd00318">
    <property type="entry name" value="Phosphoglycerate_kinase"/>
    <property type="match status" value="1"/>
</dbReference>
<accession>A0A085WB40</accession>
<evidence type="ECO:0000256" key="4">
    <source>
        <dbReference type="ARBA" id="ARBA00011245"/>
    </source>
</evidence>
<feature type="binding site" evidence="12">
    <location>
        <position position="152"/>
    </location>
    <ligand>
        <name>substrate</name>
    </ligand>
</feature>
<dbReference type="SUPFAM" id="SSF53748">
    <property type="entry name" value="Phosphoglycerate kinase"/>
    <property type="match status" value="1"/>
</dbReference>
<organism evidence="16 17">
    <name type="scientific">Hyalangium minutum</name>
    <dbReference type="NCBI Taxonomy" id="394096"/>
    <lineage>
        <taxon>Bacteria</taxon>
        <taxon>Pseudomonadati</taxon>
        <taxon>Myxococcota</taxon>
        <taxon>Myxococcia</taxon>
        <taxon>Myxococcales</taxon>
        <taxon>Cystobacterineae</taxon>
        <taxon>Archangiaceae</taxon>
        <taxon>Hyalangium</taxon>
    </lineage>
</organism>
<comment type="pathway">
    <text evidence="2 12">Carbohydrate degradation; glycolysis; pyruvate from D-glyceraldehyde 3-phosphate: step 2/5.</text>
</comment>
<keyword evidence="9 12" id="KW-0418">Kinase</keyword>
<keyword evidence="17" id="KW-1185">Reference proteome</keyword>
<dbReference type="UniPathway" id="UPA00109">
    <property type="reaction ID" value="UER00185"/>
</dbReference>
<comment type="catalytic activity">
    <reaction evidence="1 12 15">
        <text>(2R)-3-phosphoglycerate + ATP = (2R)-3-phospho-glyceroyl phosphate + ADP</text>
        <dbReference type="Rhea" id="RHEA:14801"/>
        <dbReference type="ChEBI" id="CHEBI:30616"/>
        <dbReference type="ChEBI" id="CHEBI:57604"/>
        <dbReference type="ChEBI" id="CHEBI:58272"/>
        <dbReference type="ChEBI" id="CHEBI:456216"/>
        <dbReference type="EC" id="2.7.2.3"/>
    </reaction>
</comment>
<comment type="subcellular location">
    <subcellularLocation>
        <location evidence="12">Cytoplasm</location>
    </subcellularLocation>
</comment>
<evidence type="ECO:0000256" key="3">
    <source>
        <dbReference type="ARBA" id="ARBA00008982"/>
    </source>
</evidence>
<feature type="binding site" evidence="13">
    <location>
        <position position="35"/>
    </location>
    <ligand>
        <name>(2R)-3-phosphoglycerate</name>
        <dbReference type="ChEBI" id="CHEBI:58272"/>
    </ligand>
</feature>
<evidence type="ECO:0000256" key="12">
    <source>
        <dbReference type="HAMAP-Rule" id="MF_00145"/>
    </source>
</evidence>
<dbReference type="PANTHER" id="PTHR11406">
    <property type="entry name" value="PHOSPHOGLYCERATE KINASE"/>
    <property type="match status" value="1"/>
</dbReference>
<evidence type="ECO:0000256" key="2">
    <source>
        <dbReference type="ARBA" id="ARBA00004838"/>
    </source>
</evidence>
<feature type="binding site" evidence="13">
    <location>
        <position position="152"/>
    </location>
    <ligand>
        <name>(2R)-3-phosphoglycerate</name>
        <dbReference type="ChEBI" id="CHEBI:58272"/>
    </ligand>
</feature>
<dbReference type="Pfam" id="PF00162">
    <property type="entry name" value="PGK"/>
    <property type="match status" value="1"/>
</dbReference>
<evidence type="ECO:0000256" key="1">
    <source>
        <dbReference type="ARBA" id="ARBA00000642"/>
    </source>
</evidence>
<dbReference type="GO" id="GO:0006096">
    <property type="term" value="P:glycolytic process"/>
    <property type="evidence" value="ECO:0007669"/>
    <property type="project" value="UniProtKB-UniRule"/>
</dbReference>
<evidence type="ECO:0000313" key="17">
    <source>
        <dbReference type="Proteomes" id="UP000028725"/>
    </source>
</evidence>
<dbReference type="PANTHER" id="PTHR11406:SF23">
    <property type="entry name" value="PHOSPHOGLYCERATE KINASE 1, CHLOROPLASTIC-RELATED"/>
    <property type="match status" value="1"/>
</dbReference>
<dbReference type="PROSITE" id="PS00111">
    <property type="entry name" value="PGLYCERATE_KINASE"/>
    <property type="match status" value="1"/>
</dbReference>
<dbReference type="GO" id="GO:0006094">
    <property type="term" value="P:gluconeogenesis"/>
    <property type="evidence" value="ECO:0007669"/>
    <property type="project" value="TreeGrafter"/>
</dbReference>
<dbReference type="GO" id="GO:0005829">
    <property type="term" value="C:cytosol"/>
    <property type="evidence" value="ECO:0007669"/>
    <property type="project" value="TreeGrafter"/>
</dbReference>
<feature type="binding site" evidence="12 14">
    <location>
        <begin position="352"/>
        <end position="355"/>
    </location>
    <ligand>
        <name>ATP</name>
        <dbReference type="ChEBI" id="CHEBI:30616"/>
    </ligand>
</feature>
<dbReference type="OrthoDB" id="9808460at2"/>
<dbReference type="STRING" id="394096.DB31_1921"/>
<dbReference type="GO" id="GO:0043531">
    <property type="term" value="F:ADP binding"/>
    <property type="evidence" value="ECO:0007669"/>
    <property type="project" value="TreeGrafter"/>
</dbReference>
<dbReference type="InterPro" id="IPR015824">
    <property type="entry name" value="Phosphoglycerate_kinase_N"/>
</dbReference>
<evidence type="ECO:0000256" key="5">
    <source>
        <dbReference type="ARBA" id="ARBA00013061"/>
    </source>
</evidence>
<gene>
    <name evidence="12" type="primary">pgk</name>
    <name evidence="16" type="ORF">DB31_1921</name>
</gene>
<feature type="binding site" evidence="12 14">
    <location>
        <position position="203"/>
    </location>
    <ligand>
        <name>ATP</name>
        <dbReference type="ChEBI" id="CHEBI:30616"/>
    </ligand>
</feature>
<dbReference type="GO" id="GO:0004618">
    <property type="term" value="F:phosphoglycerate kinase activity"/>
    <property type="evidence" value="ECO:0007669"/>
    <property type="project" value="UniProtKB-UniRule"/>
</dbReference>
<proteinExistence type="inferred from homology"/>
<sequence length="396" mass="42683">MIRYIDDLQLTGKRVFIRVDFNVPLEGKRVTDDTRIREALPTIRRALEMGGKVILASHLGRPKGGPDPKFTLEPAASKLAELLGPKHEVILADDCVGDAVKKQVKELKDGQVLVLENLRFHKEEEANDEAFSRELASLADVYVNDAFGTAHRAHASTAGMAAFVKEKAAGLLMKKEIEYLGRVLKNPEKPFVAILGGSKVSDKIKVIENLLPKVDALLIGGAMAYTFLKVQGADVGKSRVEEDKLALATKILDAAARLKTPIVLPVDHVVGNALTEQSIKQETPDRNIPADLMGLDIGPKTRAQFTQHIRNAKTVVWNGPMGLFEVDKFAEGTKVVADAMANNRAAVTVIGGGDSAAAVQQMGYGDKMTHVSTGGGASLEFLEGIQLPGIKALETK</sequence>
<dbReference type="InterPro" id="IPR001576">
    <property type="entry name" value="Phosphoglycerate_kinase"/>
</dbReference>
<evidence type="ECO:0000256" key="6">
    <source>
        <dbReference type="ARBA" id="ARBA00016471"/>
    </source>
</evidence>
<dbReference type="InterPro" id="IPR036043">
    <property type="entry name" value="Phosphoglycerate_kinase_sf"/>
</dbReference>
<dbReference type="PRINTS" id="PR00477">
    <property type="entry name" value="PHGLYCKINASE"/>
</dbReference>
<feature type="binding site" evidence="12 14">
    <location>
        <position position="294"/>
    </location>
    <ligand>
        <name>ATP</name>
        <dbReference type="ChEBI" id="CHEBI:30616"/>
    </ligand>
</feature>
<evidence type="ECO:0000256" key="10">
    <source>
        <dbReference type="ARBA" id="ARBA00022840"/>
    </source>
</evidence>
<dbReference type="PATRIC" id="fig|394096.3.peg.6256"/>
<keyword evidence="10 12" id="KW-0067">ATP-binding</keyword>
<dbReference type="AlphaFoldDB" id="A0A085WB40"/>
<dbReference type="PIRSF" id="PIRSF000724">
    <property type="entry name" value="Pgk"/>
    <property type="match status" value="1"/>
</dbReference>
<keyword evidence="7 12" id="KW-0808">Transferase</keyword>
<feature type="binding site" evidence="12">
    <location>
        <position position="119"/>
    </location>
    <ligand>
        <name>substrate</name>
    </ligand>
</feature>
<feature type="binding site" evidence="12 14">
    <location>
        <position position="325"/>
    </location>
    <ligand>
        <name>ATP</name>
        <dbReference type="ChEBI" id="CHEBI:30616"/>
    </ligand>
</feature>
<dbReference type="EC" id="2.7.2.3" evidence="5 12"/>
<dbReference type="FunFam" id="3.40.50.1260:FF:000006">
    <property type="entry name" value="Phosphoglycerate kinase"/>
    <property type="match status" value="1"/>
</dbReference>
<protein>
    <recommendedName>
        <fullName evidence="6 12">Phosphoglycerate kinase</fullName>
        <ecNumber evidence="5 12">2.7.2.3</ecNumber>
    </recommendedName>
</protein>
<feature type="binding site" evidence="12">
    <location>
        <position position="35"/>
    </location>
    <ligand>
        <name>substrate</name>
    </ligand>
</feature>